<evidence type="ECO:0000256" key="1">
    <source>
        <dbReference type="SAM" id="MobiDB-lite"/>
    </source>
</evidence>
<feature type="compositionally biased region" description="Acidic residues" evidence="1">
    <location>
        <begin position="310"/>
        <end position="320"/>
    </location>
</feature>
<accession>A0A507C8E5</accession>
<dbReference type="AlphaFoldDB" id="A0A507C8E5"/>
<dbReference type="RefSeq" id="XP_031026277.1">
    <property type="nucleotide sequence ID" value="XM_031167731.1"/>
</dbReference>
<gene>
    <name evidence="2" type="ORF">SmJEL517_g01803</name>
</gene>
<comment type="caution">
    <text evidence="2">The sequence shown here is derived from an EMBL/GenBank/DDBJ whole genome shotgun (WGS) entry which is preliminary data.</text>
</comment>
<organism evidence="2 3">
    <name type="scientific">Synchytrium microbalum</name>
    <dbReference type="NCBI Taxonomy" id="1806994"/>
    <lineage>
        <taxon>Eukaryota</taxon>
        <taxon>Fungi</taxon>
        <taxon>Fungi incertae sedis</taxon>
        <taxon>Chytridiomycota</taxon>
        <taxon>Chytridiomycota incertae sedis</taxon>
        <taxon>Chytridiomycetes</taxon>
        <taxon>Synchytriales</taxon>
        <taxon>Synchytriaceae</taxon>
        <taxon>Synchytrium</taxon>
    </lineage>
</organism>
<keyword evidence="3" id="KW-1185">Reference proteome</keyword>
<protein>
    <recommendedName>
        <fullName evidence="4">Dymeclin</fullName>
    </recommendedName>
</protein>
<feature type="compositionally biased region" description="Low complexity" evidence="1">
    <location>
        <begin position="672"/>
        <end position="689"/>
    </location>
</feature>
<dbReference type="GO" id="GO:0005797">
    <property type="term" value="C:Golgi medial cisterna"/>
    <property type="evidence" value="ECO:0007669"/>
    <property type="project" value="TreeGrafter"/>
</dbReference>
<dbReference type="PANTHER" id="PTHR21575">
    <property type="entry name" value="PROTEIN HID1"/>
    <property type="match status" value="1"/>
</dbReference>
<proteinExistence type="predicted"/>
<feature type="region of interest" description="Disordered" evidence="1">
    <location>
        <begin position="309"/>
        <end position="369"/>
    </location>
</feature>
<feature type="region of interest" description="Disordered" evidence="1">
    <location>
        <begin position="642"/>
        <end position="693"/>
    </location>
</feature>
<dbReference type="OrthoDB" id="432953at2759"/>
<dbReference type="GO" id="GO:0016020">
    <property type="term" value="C:membrane"/>
    <property type="evidence" value="ECO:0007669"/>
    <property type="project" value="TreeGrafter"/>
</dbReference>
<feature type="compositionally biased region" description="Polar residues" evidence="1">
    <location>
        <begin position="356"/>
        <end position="366"/>
    </location>
</feature>
<evidence type="ECO:0000313" key="3">
    <source>
        <dbReference type="Proteomes" id="UP000319731"/>
    </source>
</evidence>
<dbReference type="GeneID" id="42003028"/>
<dbReference type="Pfam" id="PF09742">
    <property type="entry name" value="Dymeclin"/>
    <property type="match status" value="1"/>
</dbReference>
<dbReference type="PANTHER" id="PTHR21575:SF12">
    <property type="entry name" value="PROTEIN HID1"/>
    <property type="match status" value="1"/>
</dbReference>
<reference evidence="2 3" key="1">
    <citation type="journal article" date="2019" name="Sci. Rep.">
        <title>Comparative genomics of chytrid fungi reveal insights into the obligate biotrophic and pathogenic lifestyle of Synchytrium endobioticum.</title>
        <authorList>
            <person name="van de Vossenberg B.T.L.H."/>
            <person name="Warris S."/>
            <person name="Nguyen H.D.T."/>
            <person name="van Gent-Pelzer M.P.E."/>
            <person name="Joly D.L."/>
            <person name="van de Geest H.C."/>
            <person name="Bonants P.J.M."/>
            <person name="Smith D.S."/>
            <person name="Levesque C.A."/>
            <person name="van der Lee T.A.J."/>
        </authorList>
    </citation>
    <scope>NUCLEOTIDE SEQUENCE [LARGE SCALE GENOMIC DNA]</scope>
    <source>
        <strain evidence="2 3">JEL517</strain>
    </source>
</reference>
<name>A0A507C8E5_9FUNG</name>
<sequence length="815" mass="91292">MANAGAHWFLEEVLPAMGAAESKLQLRKNVFQLHENKKINPRDYEFFDPFFYSPETSEDVHNLFAPADIKKTRDTAPENLVTLLTKCVEHILTFTNSTEPFDKEVGKRVINAVRILTRILPYIFEVPQSPIEENLFWKAEGADGGLKDTLGAKLCTAVVKLLFIRGFTLPDYVSDHNGLQYVIWAPGLGVNVGPNSTREVDCARIETMRLFLVLLSHGMYVVPTELLNFDNRWASVFVTGLERRAVLAVLCSLLNTAMNYDPNSWTFIPYNHILFSDIQEQLVTLCLQTLTVLLDYKAVARVIASKDLENDSDDDDEEAAGEQQHSGTEGSTEGEVTKAANADKPPSSPTKQSKSAEPSTQPPTNDVTRHNDFQYYMSRMYRVQDSNFVLTGITRLIRNPIDSANVYLPGSTKRVSLYAEVLMLLWKLLEVNERFSRYTMENDKVLVLLTSMLYFVLDGKSDPTQLGVIRLCCFLIHILSQDRNFAVQLNTSFDPAGLAGPVMKLLPVFGAGCYGDFLILSIHHIITTTSRTPIATLHENFMITMTNISPYIKSLTVVTSNKLLSLFQSFSNPAFLLSAEPNHKLVFYMIETLNNLIQFQVAGNSQLVYSLIRAKDKVVSLNDLTYTNALAELTRIREAKAAKASQGTPGTLSKSSSTTATDELSEKAKGKLPSTGSEESLPPSTPTTTHKNRFQPSKEWFDYWKKHLPLAVLLSLIDTLGPQIEAFCVERGLNDEKQVVQYLQSGTLVGLLPLPQPILVRRFHYNDPIRVWFSSFLWGAIFLKSGNRQNAEIGKLCPSVWTGTVVKLFNVKITE</sequence>
<dbReference type="GO" id="GO:0000138">
    <property type="term" value="C:Golgi trans cisterna"/>
    <property type="evidence" value="ECO:0007669"/>
    <property type="project" value="TreeGrafter"/>
</dbReference>
<dbReference type="STRING" id="1806994.A0A507C8E5"/>
<dbReference type="Proteomes" id="UP000319731">
    <property type="component" value="Unassembled WGS sequence"/>
</dbReference>
<evidence type="ECO:0008006" key="4">
    <source>
        <dbReference type="Google" id="ProtNLM"/>
    </source>
</evidence>
<dbReference type="InterPro" id="IPR026705">
    <property type="entry name" value="Hid-1/Ecm30"/>
</dbReference>
<evidence type="ECO:0000313" key="2">
    <source>
        <dbReference type="EMBL" id="TPX35892.1"/>
    </source>
</evidence>
<dbReference type="EMBL" id="QEAO01000006">
    <property type="protein sequence ID" value="TPX35892.1"/>
    <property type="molecule type" value="Genomic_DNA"/>
</dbReference>
<feature type="compositionally biased region" description="Polar residues" evidence="1">
    <location>
        <begin position="645"/>
        <end position="662"/>
    </location>
</feature>